<gene>
    <name evidence="2" type="ORF">V5799_004928</name>
</gene>
<protein>
    <submittedName>
        <fullName evidence="2">Uncharacterized protein</fullName>
    </submittedName>
</protein>
<evidence type="ECO:0000313" key="3">
    <source>
        <dbReference type="Proteomes" id="UP001321473"/>
    </source>
</evidence>
<name>A0AAQ4D4Q1_AMBAM</name>
<accession>A0AAQ4D4Q1</accession>
<feature type="compositionally biased region" description="Polar residues" evidence="1">
    <location>
        <begin position="29"/>
        <end position="52"/>
    </location>
</feature>
<dbReference type="AlphaFoldDB" id="A0AAQ4D4Q1"/>
<evidence type="ECO:0000313" key="2">
    <source>
        <dbReference type="EMBL" id="KAK8757441.1"/>
    </source>
</evidence>
<dbReference type="Proteomes" id="UP001321473">
    <property type="component" value="Unassembled WGS sequence"/>
</dbReference>
<reference evidence="2 3" key="1">
    <citation type="journal article" date="2023" name="Arcadia Sci">
        <title>De novo assembly of a long-read Amblyomma americanum tick genome.</title>
        <authorList>
            <person name="Chou S."/>
            <person name="Poskanzer K.E."/>
            <person name="Rollins M."/>
            <person name="Thuy-Boun P.S."/>
        </authorList>
    </citation>
    <scope>NUCLEOTIDE SEQUENCE [LARGE SCALE GENOMIC DNA]</scope>
    <source>
        <strain evidence="2">F_SG_1</strain>
        <tissue evidence="2">Salivary glands</tissue>
    </source>
</reference>
<keyword evidence="3" id="KW-1185">Reference proteome</keyword>
<proteinExistence type="predicted"/>
<dbReference type="EMBL" id="JARKHS020035193">
    <property type="protein sequence ID" value="KAK8757441.1"/>
    <property type="molecule type" value="Genomic_DNA"/>
</dbReference>
<evidence type="ECO:0000256" key="1">
    <source>
        <dbReference type="SAM" id="MobiDB-lite"/>
    </source>
</evidence>
<sequence>MKKCRVSPVTVVTIGPPLEMDHDGHRKSSSSPQQVTPLSSTPEILLGGQTNFAGVHKPPRGRHNVEDTDDEGDVRRADLRFLEEAFLTPAKFGNLEVVELLCKVQQQTGLTAAKLNSILRECDDGTVSKTCGRVDVFIEGAERPTQRTRPWCRSSNYYFFADLDFDQNVDYAMRLMAFLAPDPNDHRWQRKELADASGPRTKQARLWARNFKRSLRKGKYDEPCGEGCN</sequence>
<feature type="region of interest" description="Disordered" evidence="1">
    <location>
        <begin position="1"/>
        <end position="71"/>
    </location>
</feature>
<organism evidence="2 3">
    <name type="scientific">Amblyomma americanum</name>
    <name type="common">Lone star tick</name>
    <dbReference type="NCBI Taxonomy" id="6943"/>
    <lineage>
        <taxon>Eukaryota</taxon>
        <taxon>Metazoa</taxon>
        <taxon>Ecdysozoa</taxon>
        <taxon>Arthropoda</taxon>
        <taxon>Chelicerata</taxon>
        <taxon>Arachnida</taxon>
        <taxon>Acari</taxon>
        <taxon>Parasitiformes</taxon>
        <taxon>Ixodida</taxon>
        <taxon>Ixodoidea</taxon>
        <taxon>Ixodidae</taxon>
        <taxon>Amblyomminae</taxon>
        <taxon>Amblyomma</taxon>
    </lineage>
</organism>
<comment type="caution">
    <text evidence="2">The sequence shown here is derived from an EMBL/GenBank/DDBJ whole genome shotgun (WGS) entry which is preliminary data.</text>
</comment>